<evidence type="ECO:0000313" key="3">
    <source>
        <dbReference type="Proteomes" id="UP000008068"/>
    </source>
</evidence>
<gene>
    <name evidence="2" type="ORF">CAEBREN_18985</name>
</gene>
<accession>G0NGP6</accession>
<feature type="compositionally biased region" description="Pro residues" evidence="1">
    <location>
        <begin position="17"/>
        <end position="27"/>
    </location>
</feature>
<feature type="region of interest" description="Disordered" evidence="1">
    <location>
        <begin position="94"/>
        <end position="135"/>
    </location>
</feature>
<feature type="region of interest" description="Disordered" evidence="1">
    <location>
        <begin position="1"/>
        <end position="32"/>
    </location>
</feature>
<reference evidence="3" key="1">
    <citation type="submission" date="2011-07" db="EMBL/GenBank/DDBJ databases">
        <authorList>
            <consortium name="Caenorhabditis brenneri Sequencing and Analysis Consortium"/>
            <person name="Wilson R.K."/>
        </authorList>
    </citation>
    <scope>NUCLEOTIDE SEQUENCE [LARGE SCALE GENOMIC DNA]</scope>
    <source>
        <strain evidence="3">PB2801</strain>
    </source>
</reference>
<dbReference type="AlphaFoldDB" id="G0NGP6"/>
<protein>
    <submittedName>
        <fullName evidence="2">Uncharacterized protein</fullName>
    </submittedName>
</protein>
<organism evidence="3">
    <name type="scientific">Caenorhabditis brenneri</name>
    <name type="common">Nematode worm</name>
    <dbReference type="NCBI Taxonomy" id="135651"/>
    <lineage>
        <taxon>Eukaryota</taxon>
        <taxon>Metazoa</taxon>
        <taxon>Ecdysozoa</taxon>
        <taxon>Nematoda</taxon>
        <taxon>Chromadorea</taxon>
        <taxon>Rhabditida</taxon>
        <taxon>Rhabditina</taxon>
        <taxon>Rhabditomorpha</taxon>
        <taxon>Rhabditoidea</taxon>
        <taxon>Rhabditidae</taxon>
        <taxon>Peloderinae</taxon>
        <taxon>Caenorhabditis</taxon>
    </lineage>
</organism>
<dbReference type="EMBL" id="GL379882">
    <property type="protein sequence ID" value="EGT60163.1"/>
    <property type="molecule type" value="Genomic_DNA"/>
</dbReference>
<evidence type="ECO:0000256" key="1">
    <source>
        <dbReference type="SAM" id="MobiDB-lite"/>
    </source>
</evidence>
<keyword evidence="3" id="KW-1185">Reference proteome</keyword>
<feature type="compositionally biased region" description="Polar residues" evidence="1">
    <location>
        <begin position="125"/>
        <end position="135"/>
    </location>
</feature>
<name>G0NGP6_CAEBE</name>
<dbReference type="Proteomes" id="UP000008068">
    <property type="component" value="Unassembled WGS sequence"/>
</dbReference>
<dbReference type="InParanoid" id="G0NGP6"/>
<evidence type="ECO:0000313" key="2">
    <source>
        <dbReference type="EMBL" id="EGT60163.1"/>
    </source>
</evidence>
<proteinExistence type="predicted"/>
<sequence length="135" mass="15054">MQHVKTAKSTADSATPTIPPPESPLPRPEVKKPCFARSTLERFSKPADNQILGVLEAETENCREPEKYSQFFGGGTQEQFLHGIRKALKDWEKKAENSEVAESKVPENGDSKQDPKGKNKENLDVNGNKSFNIQE</sequence>
<dbReference type="HOGENOM" id="CLU_1887582_0_0_1"/>
<feature type="compositionally biased region" description="Basic and acidic residues" evidence="1">
    <location>
        <begin position="94"/>
        <end position="123"/>
    </location>
</feature>